<dbReference type="STRING" id="157072.A0A024TYR6"/>
<feature type="region of interest" description="Disordered" evidence="2">
    <location>
        <begin position="14"/>
        <end position="35"/>
    </location>
</feature>
<name>A0A024TYR6_9STRA</name>
<dbReference type="InterPro" id="IPR001202">
    <property type="entry name" value="WW_dom"/>
</dbReference>
<dbReference type="Gene3D" id="2.20.70.10">
    <property type="match status" value="1"/>
</dbReference>
<organism evidence="4">
    <name type="scientific">Aphanomyces invadans</name>
    <dbReference type="NCBI Taxonomy" id="157072"/>
    <lineage>
        <taxon>Eukaryota</taxon>
        <taxon>Sar</taxon>
        <taxon>Stramenopiles</taxon>
        <taxon>Oomycota</taxon>
        <taxon>Saprolegniomycetes</taxon>
        <taxon>Saprolegniales</taxon>
        <taxon>Verrucalvaceae</taxon>
        <taxon>Aphanomyces</taxon>
    </lineage>
</organism>
<dbReference type="GeneID" id="20085597"/>
<evidence type="ECO:0000259" key="3">
    <source>
        <dbReference type="PROSITE" id="PS50020"/>
    </source>
</evidence>
<feature type="region of interest" description="Disordered" evidence="2">
    <location>
        <begin position="1277"/>
        <end position="1300"/>
    </location>
</feature>
<keyword evidence="1" id="KW-0175">Coiled coil</keyword>
<dbReference type="RefSeq" id="XP_008872567.1">
    <property type="nucleotide sequence ID" value="XM_008874345.1"/>
</dbReference>
<evidence type="ECO:0000256" key="1">
    <source>
        <dbReference type="SAM" id="Coils"/>
    </source>
</evidence>
<dbReference type="RefSeq" id="XP_008872566.1">
    <property type="nucleotide sequence ID" value="XM_008874344.1"/>
</dbReference>
<dbReference type="EMBL" id="KI913968">
    <property type="protein sequence ID" value="ETV99140.1"/>
    <property type="molecule type" value="Genomic_DNA"/>
</dbReference>
<accession>A0A024TYR6</accession>
<evidence type="ECO:0000256" key="2">
    <source>
        <dbReference type="SAM" id="MobiDB-lite"/>
    </source>
</evidence>
<dbReference type="RefSeq" id="XP_008872568.1">
    <property type="nucleotide sequence ID" value="XM_008874346.1"/>
</dbReference>
<dbReference type="RefSeq" id="XP_008872569.1">
    <property type="nucleotide sequence ID" value="XM_008874347.1"/>
</dbReference>
<feature type="domain" description="WW" evidence="3">
    <location>
        <begin position="1313"/>
        <end position="1340"/>
    </location>
</feature>
<gene>
    <name evidence="4" type="ORF">H310_08547</name>
</gene>
<dbReference type="PROSITE" id="PS50096">
    <property type="entry name" value="IQ"/>
    <property type="match status" value="1"/>
</dbReference>
<dbReference type="OrthoDB" id="426293at2759"/>
<protein>
    <recommendedName>
        <fullName evidence="3">WW domain-containing protein</fullName>
    </recommendedName>
</protein>
<dbReference type="PROSITE" id="PS50020">
    <property type="entry name" value="WW_DOMAIN_2"/>
    <property type="match status" value="1"/>
</dbReference>
<sequence length="1340" mass="158084">MQFFDVRTEREVLDKDGLTRGGRSPPKRRLQQPREQSYALVPGKLLETSDATAKECGRPRRQRQQTTQPRIVQAMVRHEPIDYLALRRTELSKRALLRMRDVVVREIIVPTPAPTKVDSPPRGEVQHNAFLQMPFAAAAPIEWHPTANTAEASHVAQLEHDMKELHAAQACAAAAIATEEAKVREALADVRNAVATLYTFTPTFRIWSRFKTKSVIERWQRFVTWHRDEEAKLVALTHYGVRIQRLFRRRRGRLAGFVDRAALRQAEWASAIRLQAWMRTMLAIHAMQRLRESKYATQLQRMWRGRVGRDRVKHILRERLRVRLRFLSPTGSLHRLRDIALYHGEMRQTLERLLALIEDVHVSLRSKTSAHRHNRCDDEDTEFIHESSKLVSIPAWHAAMADLNDLIAVRHLEIDQAKRQYAAQRAIRVAAARSIDAADKAHALADAIERVRRANELITMYREDCESMEYVRSMRVAYVDAALRATIQQKRREKEGCMAMHMEELQTRHYISEHRWREADRRRRLGEVDKVEAMRQMEADAAAERRQEWVVTMMRQQDLRIQLEQEQKHKRIQEWQLKTKEEYVGLFERMEARRLEKERQKAERKVAKRARQQELRERAAALEKSRVARLIDLDRQFDERLCMESEERNMLAILSEQKKAEEAKLWEALRISANKNRRDPLALAPDVLAMRQILERERHARLSMTEEDNRSRQVMDALAKVQHMMHCKERKRKLDMDRKAEAKVRAAMEAEEKWERTRLRKLADKANYEQTLKRMQAADEAYRAKQAEKLFEARCRKLMHDEEMRLHRLYTEVLHRERLRERKERHTMRNDEMYMRHILEEREKLRLRLMEKTHRVEMAVEDVRSHQWQNLETVATVIGLAIWSARELKTLAAHVTQYPKMLRLNVALVAHITGQKGDPPWKGVQWTPSDAAPAIVVPSRAKELWSRLRNKYAKRAIAAIEAKAGADALYAGDFVRAQRNLRMAFRDGYKGGNLLRNIAKCHVKLYEAYLNDNDLRMAWTWYIRAVDHMDLQSSPAFLDEMAHALYLLCRFQHSAEILSRIIYNFPTYVRMPLVIFRAAMLMWHLGLYEQSTDYLLHLLESPPAPWTDLDLMFFIARLYLLDENKSHATFAYDDAFRRYRLHGFSFQYQSWKAWISDAAVWRYFGAKALAASEFLVAKDMYQQTIKRRHDEAHLEHRRAEHDMDWFHLAQCQIMLHEYVSAGPAVAHWLKAVPYADRVLARCQAWPRDKWTAIGLIPEWAMEQKEEIASMPKRAMATPKFKRKRKPPAKVRKKHTRRQPQRVKFTTTAELRQWVEVEDANTGKAFYFNEKTFEVAWTRPT</sequence>
<dbReference type="VEuPathDB" id="FungiDB:H310_08547"/>
<reference evidence="4" key="1">
    <citation type="submission" date="2013-12" db="EMBL/GenBank/DDBJ databases">
        <title>The Genome Sequence of Aphanomyces invadans NJM9701.</title>
        <authorList>
            <consortium name="The Broad Institute Genomics Platform"/>
            <person name="Russ C."/>
            <person name="Tyler B."/>
            <person name="van West P."/>
            <person name="Dieguez-Uribeondo J."/>
            <person name="Young S.K."/>
            <person name="Zeng Q."/>
            <person name="Gargeya S."/>
            <person name="Fitzgerald M."/>
            <person name="Abouelleil A."/>
            <person name="Alvarado L."/>
            <person name="Chapman S.B."/>
            <person name="Gainer-Dewar J."/>
            <person name="Goldberg J."/>
            <person name="Griggs A."/>
            <person name="Gujja S."/>
            <person name="Hansen M."/>
            <person name="Howarth C."/>
            <person name="Imamovic A."/>
            <person name="Ireland A."/>
            <person name="Larimer J."/>
            <person name="McCowan C."/>
            <person name="Murphy C."/>
            <person name="Pearson M."/>
            <person name="Poon T.W."/>
            <person name="Priest M."/>
            <person name="Roberts A."/>
            <person name="Saif S."/>
            <person name="Shea T."/>
            <person name="Sykes S."/>
            <person name="Wortman J."/>
            <person name="Nusbaum C."/>
            <person name="Birren B."/>
        </authorList>
    </citation>
    <scope>NUCLEOTIDE SEQUENCE [LARGE SCALE GENOMIC DNA]</scope>
    <source>
        <strain evidence="4">NJM9701</strain>
    </source>
</reference>
<feature type="compositionally biased region" description="Basic residues" evidence="2">
    <location>
        <begin position="1279"/>
        <end position="1300"/>
    </location>
</feature>
<evidence type="ECO:0000313" key="4">
    <source>
        <dbReference type="EMBL" id="ETV99139.1"/>
    </source>
</evidence>
<proteinExistence type="predicted"/>
<dbReference type="SUPFAM" id="SSF48452">
    <property type="entry name" value="TPR-like"/>
    <property type="match status" value="1"/>
</dbReference>
<dbReference type="EMBL" id="KI913968">
    <property type="protein sequence ID" value="ETV99141.1"/>
    <property type="molecule type" value="Genomic_DNA"/>
</dbReference>
<dbReference type="EMBL" id="KI913968">
    <property type="protein sequence ID" value="ETV99139.1"/>
    <property type="molecule type" value="Genomic_DNA"/>
</dbReference>
<feature type="coiled-coil region" evidence="1">
    <location>
        <begin position="592"/>
        <end position="663"/>
    </location>
</feature>
<dbReference type="EMBL" id="KI913968">
    <property type="protein sequence ID" value="ETV99138.1"/>
    <property type="molecule type" value="Genomic_DNA"/>
</dbReference>
<dbReference type="InterPro" id="IPR011990">
    <property type="entry name" value="TPR-like_helical_dom_sf"/>
</dbReference>
<dbReference type="eggNOG" id="ENOG502RE8F">
    <property type="taxonomic scope" value="Eukaryota"/>
</dbReference>